<dbReference type="Gene3D" id="3.60.10.10">
    <property type="entry name" value="Endonuclease/exonuclease/phosphatase"/>
    <property type="match status" value="1"/>
</dbReference>
<evidence type="ECO:0000313" key="1">
    <source>
        <dbReference type="EMBL" id="KAJ8428423.1"/>
    </source>
</evidence>
<accession>A0A9Q1H132</accession>
<gene>
    <name evidence="1" type="ORF">Cgig2_003125</name>
</gene>
<evidence type="ECO:0000313" key="2">
    <source>
        <dbReference type="Proteomes" id="UP001153076"/>
    </source>
</evidence>
<dbReference type="SUPFAM" id="SSF56219">
    <property type="entry name" value="DNase I-like"/>
    <property type="match status" value="1"/>
</dbReference>
<dbReference type="EMBL" id="JAKOGI010001007">
    <property type="protein sequence ID" value="KAJ8428423.1"/>
    <property type="molecule type" value="Genomic_DNA"/>
</dbReference>
<reference evidence="1" key="1">
    <citation type="submission" date="2022-04" db="EMBL/GenBank/DDBJ databases">
        <title>Carnegiea gigantea Genome sequencing and assembly v2.</title>
        <authorList>
            <person name="Copetti D."/>
            <person name="Sanderson M.J."/>
            <person name="Burquez A."/>
            <person name="Wojciechowski M.F."/>
        </authorList>
    </citation>
    <scope>NUCLEOTIDE SEQUENCE</scope>
    <source>
        <strain evidence="1">SGP5-SGP5p</strain>
        <tissue evidence="1">Aerial part</tissue>
    </source>
</reference>
<organism evidence="1 2">
    <name type="scientific">Carnegiea gigantea</name>
    <dbReference type="NCBI Taxonomy" id="171969"/>
    <lineage>
        <taxon>Eukaryota</taxon>
        <taxon>Viridiplantae</taxon>
        <taxon>Streptophyta</taxon>
        <taxon>Embryophyta</taxon>
        <taxon>Tracheophyta</taxon>
        <taxon>Spermatophyta</taxon>
        <taxon>Magnoliopsida</taxon>
        <taxon>eudicotyledons</taxon>
        <taxon>Gunneridae</taxon>
        <taxon>Pentapetalae</taxon>
        <taxon>Caryophyllales</taxon>
        <taxon>Cactineae</taxon>
        <taxon>Cactaceae</taxon>
        <taxon>Cactoideae</taxon>
        <taxon>Echinocereeae</taxon>
        <taxon>Carnegiea</taxon>
    </lineage>
</organism>
<name>A0A9Q1H132_9CARY</name>
<evidence type="ECO:0008006" key="3">
    <source>
        <dbReference type="Google" id="ProtNLM"/>
    </source>
</evidence>
<dbReference type="PANTHER" id="PTHR35218:SF9">
    <property type="entry name" value="ENDONUCLEASE_EXONUCLEASE_PHOSPHATASE DOMAIN-CONTAINING PROTEIN"/>
    <property type="match status" value="1"/>
</dbReference>
<sequence length="314" mass="35743">MNSLNTLHDGVNSSSMKLLVWNVRGAGGRDFMNVLKEHLRVHKPHVLALLKTHVSGTRADTVCEHIGLQGHFRMEAQGFQGRIWIFWDTSKVRLSVVQVHMQFVTMKVVKGRDRAWFFTTVYASPYNHLRADLWEELQRFGHELRAPWLLARDFNETVSLEERDHRGPKIAQMCAWFKYRVQNNGLTDLGFSGPQYTWMRGNSVSTLKRARLDKALCNAEWRGRFQEGTVQHLMQSQSDHLSLLISTNGFTTLRGLPCGLPRAHATSVVNTSPFAFGLMKAQDMGSFARNSAENRYHKRTTFSPTAVQAKKGTG</sequence>
<proteinExistence type="predicted"/>
<dbReference type="Proteomes" id="UP001153076">
    <property type="component" value="Unassembled WGS sequence"/>
</dbReference>
<keyword evidence="2" id="KW-1185">Reference proteome</keyword>
<comment type="caution">
    <text evidence="1">The sequence shown here is derived from an EMBL/GenBank/DDBJ whole genome shotgun (WGS) entry which is preliminary data.</text>
</comment>
<dbReference type="PANTHER" id="PTHR35218">
    <property type="entry name" value="RNASE H DOMAIN-CONTAINING PROTEIN"/>
    <property type="match status" value="1"/>
</dbReference>
<protein>
    <recommendedName>
        <fullName evidence="3">Endonuclease/exonuclease/phosphatase domain-containing protein</fullName>
    </recommendedName>
</protein>
<dbReference type="OrthoDB" id="1113909at2759"/>
<dbReference type="InterPro" id="IPR036691">
    <property type="entry name" value="Endo/exonu/phosph_ase_sf"/>
</dbReference>
<dbReference type="AlphaFoldDB" id="A0A9Q1H132"/>